<feature type="transmembrane region" description="Helical" evidence="6">
    <location>
        <begin position="41"/>
        <end position="62"/>
    </location>
</feature>
<dbReference type="SUPFAM" id="SSF103473">
    <property type="entry name" value="MFS general substrate transporter"/>
    <property type="match status" value="1"/>
</dbReference>
<protein>
    <submittedName>
        <fullName evidence="8">MFS transporter</fullName>
    </submittedName>
</protein>
<dbReference type="PROSITE" id="PS50850">
    <property type="entry name" value="MFS"/>
    <property type="match status" value="1"/>
</dbReference>
<feature type="transmembrane region" description="Helical" evidence="6">
    <location>
        <begin position="363"/>
        <end position="384"/>
    </location>
</feature>
<comment type="subcellular location">
    <subcellularLocation>
        <location evidence="1">Cell membrane</location>
        <topology evidence="1">Multi-pass membrane protein</topology>
    </subcellularLocation>
</comment>
<evidence type="ECO:0000256" key="3">
    <source>
        <dbReference type="ARBA" id="ARBA00022692"/>
    </source>
</evidence>
<dbReference type="Proteomes" id="UP001259659">
    <property type="component" value="Unassembled WGS sequence"/>
</dbReference>
<feature type="transmembrane region" description="Helical" evidence="6">
    <location>
        <begin position="7"/>
        <end position="35"/>
    </location>
</feature>
<dbReference type="PANTHER" id="PTHR43124">
    <property type="entry name" value="PURINE EFFLUX PUMP PBUE"/>
    <property type="match status" value="1"/>
</dbReference>
<gene>
    <name evidence="8" type="ORF">NDI56_17160</name>
</gene>
<evidence type="ECO:0000256" key="5">
    <source>
        <dbReference type="ARBA" id="ARBA00023136"/>
    </source>
</evidence>
<dbReference type="RefSeq" id="WP_310920933.1">
    <property type="nucleotide sequence ID" value="NZ_JAMQON010000005.1"/>
</dbReference>
<evidence type="ECO:0000256" key="4">
    <source>
        <dbReference type="ARBA" id="ARBA00022989"/>
    </source>
</evidence>
<feature type="transmembrane region" description="Helical" evidence="6">
    <location>
        <begin position="298"/>
        <end position="317"/>
    </location>
</feature>
<dbReference type="EMBL" id="JAMQON010000005">
    <property type="protein sequence ID" value="MDS0261131.1"/>
    <property type="molecule type" value="Genomic_DNA"/>
</dbReference>
<feature type="transmembrane region" description="Helical" evidence="6">
    <location>
        <begin position="198"/>
        <end position="221"/>
    </location>
</feature>
<proteinExistence type="predicted"/>
<keyword evidence="4 6" id="KW-1133">Transmembrane helix</keyword>
<feature type="transmembrane region" description="Helical" evidence="6">
    <location>
        <begin position="74"/>
        <end position="107"/>
    </location>
</feature>
<keyword evidence="3 6" id="KW-0812">Transmembrane</keyword>
<comment type="caution">
    <text evidence="8">The sequence shown here is derived from an EMBL/GenBank/DDBJ whole genome shotgun (WGS) entry which is preliminary data.</text>
</comment>
<feature type="transmembrane region" description="Helical" evidence="6">
    <location>
        <begin position="323"/>
        <end position="342"/>
    </location>
</feature>
<name>A0ABU2FFU5_9EURY</name>
<sequence length="420" mass="43472">MEENARSVVLFTSVSHAIVHTFELSIPILVVIWLLEFSVSTAMLGLVVALGYALFGIGALPGGVLADRYGSRTLILFCLVGMALSFLLLSVASGIVTIAIALAAWGLAASVYHPSGLSLISTGVENRGTAFAYHGMAGNLGIAFGPLLTALLLLNFDWRVVTRLLVVPAVVAVLYALATDFDETAAVSVDGGTDERPSMSLSGFVADSRALFTVGFTLAMFVVMMNGLFYRGALTFLPDVLGGLLPPVTEYARMFDAGSPVAEQFNLASYLYVGLLTVGVGGQYVGGKVSDRVEPTTALAVVFGSLAVVAVGFVPTARLGMPALVAVSAGLGFLLFALQPLYQATIAEQSPPDERGLSYGYTYLVSFGIGAAGAAVSGALLSVFTPATTFGVLAVFPVLGVGFSLLIGRGGDTQPRADSV</sequence>
<keyword evidence="5 6" id="KW-0472">Membrane</keyword>
<evidence type="ECO:0000256" key="6">
    <source>
        <dbReference type="SAM" id="Phobius"/>
    </source>
</evidence>
<evidence type="ECO:0000256" key="2">
    <source>
        <dbReference type="ARBA" id="ARBA00022475"/>
    </source>
</evidence>
<organism evidence="8 9">
    <name type="scientific">Haloarcula saliterrae</name>
    <dbReference type="NCBI Taxonomy" id="2950534"/>
    <lineage>
        <taxon>Archaea</taxon>
        <taxon>Methanobacteriati</taxon>
        <taxon>Methanobacteriota</taxon>
        <taxon>Stenosarchaea group</taxon>
        <taxon>Halobacteria</taxon>
        <taxon>Halobacteriales</taxon>
        <taxon>Haloarculaceae</taxon>
        <taxon>Haloarcula</taxon>
    </lineage>
</organism>
<feature type="transmembrane region" description="Helical" evidence="6">
    <location>
        <begin position="160"/>
        <end position="178"/>
    </location>
</feature>
<keyword evidence="9" id="KW-1185">Reference proteome</keyword>
<evidence type="ECO:0000313" key="8">
    <source>
        <dbReference type="EMBL" id="MDS0261131.1"/>
    </source>
</evidence>
<feature type="transmembrane region" description="Helical" evidence="6">
    <location>
        <begin position="131"/>
        <end position="153"/>
    </location>
</feature>
<dbReference type="PANTHER" id="PTHR43124:SF3">
    <property type="entry name" value="CHLORAMPHENICOL EFFLUX PUMP RV0191"/>
    <property type="match status" value="1"/>
</dbReference>
<dbReference type="InterPro" id="IPR020846">
    <property type="entry name" value="MFS_dom"/>
</dbReference>
<evidence type="ECO:0000313" key="9">
    <source>
        <dbReference type="Proteomes" id="UP001259659"/>
    </source>
</evidence>
<dbReference type="InterPro" id="IPR050189">
    <property type="entry name" value="MFS_Efflux_Transporters"/>
</dbReference>
<reference evidence="8 9" key="1">
    <citation type="submission" date="2022-06" db="EMBL/GenBank/DDBJ databases">
        <title>Haloarcula sp. a new haloarchaeum isolate from saline soil.</title>
        <authorList>
            <person name="Strakova D."/>
            <person name="Galisteo C."/>
            <person name="Sanchez-Porro C."/>
            <person name="Ventosa A."/>
        </authorList>
    </citation>
    <scope>NUCLEOTIDE SEQUENCE [LARGE SCALE GENOMIC DNA]</scope>
    <source>
        <strain evidence="8 9">S1CR25-12</strain>
    </source>
</reference>
<dbReference type="InterPro" id="IPR036259">
    <property type="entry name" value="MFS_trans_sf"/>
</dbReference>
<keyword evidence="2" id="KW-1003">Cell membrane</keyword>
<feature type="transmembrane region" description="Helical" evidence="6">
    <location>
        <begin position="390"/>
        <end position="408"/>
    </location>
</feature>
<feature type="transmembrane region" description="Helical" evidence="6">
    <location>
        <begin position="267"/>
        <end position="286"/>
    </location>
</feature>
<accession>A0ABU2FFU5</accession>
<dbReference type="Pfam" id="PF07690">
    <property type="entry name" value="MFS_1"/>
    <property type="match status" value="1"/>
</dbReference>
<dbReference type="InterPro" id="IPR011701">
    <property type="entry name" value="MFS"/>
</dbReference>
<dbReference type="Gene3D" id="1.20.1250.20">
    <property type="entry name" value="MFS general substrate transporter like domains"/>
    <property type="match status" value="1"/>
</dbReference>
<feature type="domain" description="Major facilitator superfamily (MFS) profile" evidence="7">
    <location>
        <begin position="1"/>
        <end position="412"/>
    </location>
</feature>
<evidence type="ECO:0000256" key="1">
    <source>
        <dbReference type="ARBA" id="ARBA00004651"/>
    </source>
</evidence>
<evidence type="ECO:0000259" key="7">
    <source>
        <dbReference type="PROSITE" id="PS50850"/>
    </source>
</evidence>